<name>A0ABW5YIU3_9FLAO</name>
<dbReference type="Proteomes" id="UP001597534">
    <property type="component" value="Unassembled WGS sequence"/>
</dbReference>
<comment type="caution">
    <text evidence="1">The sequence shown here is derived from an EMBL/GenBank/DDBJ whole genome shotgun (WGS) entry which is preliminary data.</text>
</comment>
<gene>
    <name evidence="1" type="ORF">ACFS5J_00130</name>
</gene>
<dbReference type="Gene3D" id="3.10.129.10">
    <property type="entry name" value="Hotdog Thioesterase"/>
    <property type="match status" value="1"/>
</dbReference>
<proteinExistence type="predicted"/>
<keyword evidence="2" id="KW-1185">Reference proteome</keyword>
<reference evidence="2" key="1">
    <citation type="journal article" date="2019" name="Int. J. Syst. Evol. Microbiol.">
        <title>The Global Catalogue of Microorganisms (GCM) 10K type strain sequencing project: providing services to taxonomists for standard genome sequencing and annotation.</title>
        <authorList>
            <consortium name="The Broad Institute Genomics Platform"/>
            <consortium name="The Broad Institute Genome Sequencing Center for Infectious Disease"/>
            <person name="Wu L."/>
            <person name="Ma J."/>
        </authorList>
    </citation>
    <scope>NUCLEOTIDE SEQUENCE [LARGE SCALE GENOMIC DNA]</scope>
    <source>
        <strain evidence="2">KCTC 22671</strain>
    </source>
</reference>
<dbReference type="RefSeq" id="WP_379809858.1">
    <property type="nucleotide sequence ID" value="NZ_JBHUPC010000004.1"/>
</dbReference>
<dbReference type="EMBL" id="JBHUPC010000004">
    <property type="protein sequence ID" value="MFD2890424.1"/>
    <property type="molecule type" value="Genomic_DNA"/>
</dbReference>
<evidence type="ECO:0000313" key="1">
    <source>
        <dbReference type="EMBL" id="MFD2890424.1"/>
    </source>
</evidence>
<organism evidence="1 2">
    <name type="scientific">Flavobacterium chuncheonense</name>
    <dbReference type="NCBI Taxonomy" id="2026653"/>
    <lineage>
        <taxon>Bacteria</taxon>
        <taxon>Pseudomonadati</taxon>
        <taxon>Bacteroidota</taxon>
        <taxon>Flavobacteriia</taxon>
        <taxon>Flavobacteriales</taxon>
        <taxon>Flavobacteriaceae</taxon>
        <taxon>Flavobacterium</taxon>
    </lineage>
</organism>
<sequence>MQILGKDYVVWDKATEIKFKRPAYKNAFAVFEFSAEEIEEIKHKVAVENEVNHTKKLFINNNENVVFSELDKVLYISSKEHYIQKK</sequence>
<accession>A0ABW5YIU3</accession>
<protein>
    <submittedName>
        <fullName evidence="1">Uncharacterized protein</fullName>
    </submittedName>
</protein>
<evidence type="ECO:0000313" key="2">
    <source>
        <dbReference type="Proteomes" id="UP001597534"/>
    </source>
</evidence>